<keyword evidence="2" id="KW-0723">Serine/threonine-protein kinase</keyword>
<dbReference type="InterPro" id="IPR000719">
    <property type="entry name" value="Prot_kinase_dom"/>
</dbReference>
<dbReference type="Pfam" id="PF00520">
    <property type="entry name" value="Ion_trans"/>
    <property type="match status" value="1"/>
</dbReference>
<keyword evidence="8 12" id="KW-1133">Transmembrane helix</keyword>
<evidence type="ECO:0000256" key="6">
    <source>
        <dbReference type="ARBA" id="ARBA00022777"/>
    </source>
</evidence>
<dbReference type="AlphaFoldDB" id="A0A812J5I3"/>
<feature type="non-terminal residue" evidence="14">
    <location>
        <position position="996"/>
    </location>
</feature>
<dbReference type="Gene3D" id="1.10.287.70">
    <property type="match status" value="1"/>
</dbReference>
<feature type="compositionally biased region" description="Polar residues" evidence="11">
    <location>
        <begin position="362"/>
        <end position="378"/>
    </location>
</feature>
<dbReference type="OrthoDB" id="283111at2759"/>
<evidence type="ECO:0000256" key="1">
    <source>
        <dbReference type="ARBA" id="ARBA00004141"/>
    </source>
</evidence>
<evidence type="ECO:0000259" key="13">
    <source>
        <dbReference type="PROSITE" id="PS50011"/>
    </source>
</evidence>
<proteinExistence type="predicted"/>
<evidence type="ECO:0000256" key="11">
    <source>
        <dbReference type="SAM" id="MobiDB-lite"/>
    </source>
</evidence>
<evidence type="ECO:0000256" key="5">
    <source>
        <dbReference type="ARBA" id="ARBA00022741"/>
    </source>
</evidence>
<keyword evidence="15" id="KW-1185">Reference proteome</keyword>
<feature type="transmembrane region" description="Helical" evidence="12">
    <location>
        <begin position="726"/>
        <end position="754"/>
    </location>
</feature>
<dbReference type="Proteomes" id="UP000601435">
    <property type="component" value="Unassembled WGS sequence"/>
</dbReference>
<feature type="region of interest" description="Disordered" evidence="11">
    <location>
        <begin position="49"/>
        <end position="78"/>
    </location>
</feature>
<dbReference type="SUPFAM" id="SSF81324">
    <property type="entry name" value="Voltage-gated potassium channels"/>
    <property type="match status" value="1"/>
</dbReference>
<comment type="caution">
    <text evidence="14">The sequence shown here is derived from an EMBL/GenBank/DDBJ whole genome shotgun (WGS) entry which is preliminary data.</text>
</comment>
<dbReference type="PROSITE" id="PS00107">
    <property type="entry name" value="PROTEIN_KINASE_ATP"/>
    <property type="match status" value="1"/>
</dbReference>
<dbReference type="SUPFAM" id="SSF56112">
    <property type="entry name" value="Protein kinase-like (PK-like)"/>
    <property type="match status" value="1"/>
</dbReference>
<organism evidence="14 15">
    <name type="scientific">Symbiodinium necroappetens</name>
    <dbReference type="NCBI Taxonomy" id="1628268"/>
    <lineage>
        <taxon>Eukaryota</taxon>
        <taxon>Sar</taxon>
        <taxon>Alveolata</taxon>
        <taxon>Dinophyceae</taxon>
        <taxon>Suessiales</taxon>
        <taxon>Symbiodiniaceae</taxon>
        <taxon>Symbiodinium</taxon>
    </lineage>
</organism>
<name>A0A812J5I3_9DINO</name>
<protein>
    <submittedName>
        <fullName evidence="14">Clk1 protein</fullName>
    </submittedName>
</protein>
<feature type="compositionally biased region" description="Basic residues" evidence="11">
    <location>
        <begin position="49"/>
        <end position="58"/>
    </location>
</feature>
<evidence type="ECO:0000256" key="9">
    <source>
        <dbReference type="ARBA" id="ARBA00023136"/>
    </source>
</evidence>
<dbReference type="Gene3D" id="3.30.200.20">
    <property type="entry name" value="Phosphorylase Kinase, domain 1"/>
    <property type="match status" value="1"/>
</dbReference>
<feature type="binding site" evidence="10">
    <location>
        <position position="124"/>
    </location>
    <ligand>
        <name>ATP</name>
        <dbReference type="ChEBI" id="CHEBI:30616"/>
    </ligand>
</feature>
<dbReference type="PROSITE" id="PS50011">
    <property type="entry name" value="PROTEIN_KINASE_DOM"/>
    <property type="match status" value="1"/>
</dbReference>
<feature type="domain" description="Protein kinase" evidence="13">
    <location>
        <begin position="95"/>
        <end position="456"/>
    </location>
</feature>
<dbReference type="GO" id="GO:0005524">
    <property type="term" value="F:ATP binding"/>
    <property type="evidence" value="ECO:0007669"/>
    <property type="project" value="UniProtKB-UniRule"/>
</dbReference>
<evidence type="ECO:0000256" key="7">
    <source>
        <dbReference type="ARBA" id="ARBA00022840"/>
    </source>
</evidence>
<feature type="transmembrane region" description="Helical" evidence="12">
    <location>
        <begin position="821"/>
        <end position="847"/>
    </location>
</feature>
<gene>
    <name evidence="14" type="primary">Clk1</name>
    <name evidence="14" type="ORF">SNEC2469_LOCUS1517</name>
</gene>
<evidence type="ECO:0000256" key="10">
    <source>
        <dbReference type="PROSITE-ProRule" id="PRU10141"/>
    </source>
</evidence>
<keyword evidence="9 12" id="KW-0472">Membrane</keyword>
<feature type="compositionally biased region" description="Basic and acidic residues" evidence="11">
    <location>
        <begin position="64"/>
        <end position="77"/>
    </location>
</feature>
<dbReference type="SMART" id="SM00220">
    <property type="entry name" value="S_TKc"/>
    <property type="match status" value="1"/>
</dbReference>
<evidence type="ECO:0000256" key="3">
    <source>
        <dbReference type="ARBA" id="ARBA00022679"/>
    </source>
</evidence>
<feature type="transmembrane region" description="Helical" evidence="12">
    <location>
        <begin position="615"/>
        <end position="634"/>
    </location>
</feature>
<reference evidence="14" key="1">
    <citation type="submission" date="2021-02" db="EMBL/GenBank/DDBJ databases">
        <authorList>
            <person name="Dougan E. K."/>
            <person name="Rhodes N."/>
            <person name="Thang M."/>
            <person name="Chan C."/>
        </authorList>
    </citation>
    <scope>NUCLEOTIDE SEQUENCE</scope>
</reference>
<dbReference type="GO" id="GO:0004674">
    <property type="term" value="F:protein serine/threonine kinase activity"/>
    <property type="evidence" value="ECO:0007669"/>
    <property type="project" value="UniProtKB-KW"/>
</dbReference>
<dbReference type="EMBL" id="CAJNJA010005846">
    <property type="protein sequence ID" value="CAE7199957.1"/>
    <property type="molecule type" value="Genomic_DNA"/>
</dbReference>
<evidence type="ECO:0000256" key="2">
    <source>
        <dbReference type="ARBA" id="ARBA00022527"/>
    </source>
</evidence>
<evidence type="ECO:0000256" key="12">
    <source>
        <dbReference type="SAM" id="Phobius"/>
    </source>
</evidence>
<dbReference type="GO" id="GO:0005634">
    <property type="term" value="C:nucleus"/>
    <property type="evidence" value="ECO:0007669"/>
    <property type="project" value="TreeGrafter"/>
</dbReference>
<dbReference type="PROSITE" id="PS00108">
    <property type="entry name" value="PROTEIN_KINASE_ST"/>
    <property type="match status" value="1"/>
</dbReference>
<evidence type="ECO:0000313" key="14">
    <source>
        <dbReference type="EMBL" id="CAE7199957.1"/>
    </source>
</evidence>
<keyword evidence="4 12" id="KW-0812">Transmembrane</keyword>
<feature type="region of interest" description="Disordered" evidence="11">
    <location>
        <begin position="362"/>
        <end position="387"/>
    </location>
</feature>
<dbReference type="Gene3D" id="1.10.510.10">
    <property type="entry name" value="Transferase(Phosphotransferase) domain 1"/>
    <property type="match status" value="1"/>
</dbReference>
<keyword evidence="5 10" id="KW-0547">Nucleotide-binding</keyword>
<comment type="subcellular location">
    <subcellularLocation>
        <location evidence="1">Membrane</location>
        <topology evidence="1">Multi-pass membrane protein</topology>
    </subcellularLocation>
</comment>
<dbReference type="GO" id="GO:0005216">
    <property type="term" value="F:monoatomic ion channel activity"/>
    <property type="evidence" value="ECO:0007669"/>
    <property type="project" value="InterPro"/>
</dbReference>
<evidence type="ECO:0000256" key="8">
    <source>
        <dbReference type="ARBA" id="ARBA00022989"/>
    </source>
</evidence>
<dbReference type="PANTHER" id="PTHR45646:SF11">
    <property type="entry name" value="SERINE_THREONINE-PROTEIN KINASE DOA"/>
    <property type="match status" value="1"/>
</dbReference>
<dbReference type="Pfam" id="PF00069">
    <property type="entry name" value="Pkinase"/>
    <property type="match status" value="1"/>
</dbReference>
<keyword evidence="6" id="KW-0418">Kinase</keyword>
<accession>A0A812J5I3</accession>
<feature type="transmembrane region" description="Helical" evidence="12">
    <location>
        <begin position="578"/>
        <end position="603"/>
    </location>
</feature>
<dbReference type="GO" id="GO:0016020">
    <property type="term" value="C:membrane"/>
    <property type="evidence" value="ECO:0007669"/>
    <property type="project" value="UniProtKB-SubCell"/>
</dbReference>
<dbReference type="InterPro" id="IPR051175">
    <property type="entry name" value="CLK_kinases"/>
</dbReference>
<sequence length="996" mass="112176">MQLHDSTSSSNQHPYVTPSKPFLWKNLSTIYLHTVGKLIMFGADESCQKRRSVTRSRSRQQISRRSEPDSFRRDRPSAHPHFRWRKGMILAQGRYEVHGRLGEGTFGRVLAAKDLQTGQSVAVKVGKGGDEFCEQAVEEVEILQHIQHLHPGRESFCVKFLDSFLEPPKHFCLVFERLGISLRDFLKRNSSCGLFVEDLRRIAQQLLQGLAGLHTAGILHTDLKCRNVMLNDERYCAAPHPRDPGTEALRPQDCSIRIVDFGSAIHQDETFRGRACTRQFRSPEVALGLQWDEKLDIWSAGCIIAMLYTGVRPFSVHENQEHLAMMERLMDDRFPKHMLRTARRNRTDQDEGQLVLAMPMPATSNQSTETPISSLDASNRTEEEEPVCEVRLDDEELVVSENYQEAEDVIINDPVEAVDILRSEFDKLVDKMHGQFESLRHVVQAVPHAELKHPRSPMAAGRSQPMAVAKEPQILVNHRIQQSSKEQEDSMRINSRRYGASVGGREGANDIRLHGRWMELSTQFSSAQAAGTGSAVDSARSARSTFALTKIKRSGTAELLDARLAWLQMWDPSGKFKLAWDGISILMVLLDAFTMPVSLAWGLDPGMGYDPDDSFFLLVTFAISFAFWALDIAVNLNTAIYQNGSLTKVRSVVVLAYLKGWFIFDLALIVLDVLTAATLGSANNGTANTTFRTVRLARALRLLRLVKMSKFNQVLQEVAASTGRQWMILVMAITNMSTLILVVAHILTCVWFGVGMWTQERYEDSLRQSAIPLLSRSWVAEADALNVPGWVQYLHSFRFILNNPSPAPLAPGSDVERLVDIFMYIFCLVIIGTSISTISSTLAELRAMNEEHARQRREIRIYLTNQNAQFDLVSRIMKFVDYKLEKMSPTNFDSSLISSTLQTELYVGQRSGFLSPLPIFLLTEEAYHDVFAAACAVLKKDIYETGEAVFSAGGFSTALHITTTGAYKFFDFNGKEKTMEGVHWFEELSLYAEVLL</sequence>
<dbReference type="InterPro" id="IPR005821">
    <property type="entry name" value="Ion_trans_dom"/>
</dbReference>
<keyword evidence="3" id="KW-0808">Transferase</keyword>
<evidence type="ECO:0000256" key="4">
    <source>
        <dbReference type="ARBA" id="ARBA00022692"/>
    </source>
</evidence>
<dbReference type="InterPro" id="IPR011009">
    <property type="entry name" value="Kinase-like_dom_sf"/>
</dbReference>
<dbReference type="PANTHER" id="PTHR45646">
    <property type="entry name" value="SERINE/THREONINE-PROTEIN KINASE DOA-RELATED"/>
    <property type="match status" value="1"/>
</dbReference>
<dbReference type="InterPro" id="IPR008271">
    <property type="entry name" value="Ser/Thr_kinase_AS"/>
</dbReference>
<keyword evidence="7 10" id="KW-0067">ATP-binding</keyword>
<dbReference type="InterPro" id="IPR017441">
    <property type="entry name" value="Protein_kinase_ATP_BS"/>
</dbReference>
<feature type="transmembrane region" description="Helical" evidence="12">
    <location>
        <begin position="654"/>
        <end position="674"/>
    </location>
</feature>
<evidence type="ECO:0000313" key="15">
    <source>
        <dbReference type="Proteomes" id="UP000601435"/>
    </source>
</evidence>